<dbReference type="InterPro" id="IPR027417">
    <property type="entry name" value="P-loop_NTPase"/>
</dbReference>
<gene>
    <name evidence="5" type="ORF">FYJ80_10860</name>
</gene>
<dbReference type="PANTHER" id="PTHR42855:SF1">
    <property type="entry name" value="ABC TRANSPORTER DOMAIN-CONTAINING PROTEIN"/>
    <property type="match status" value="1"/>
</dbReference>
<feature type="domain" description="ABC transporter" evidence="4">
    <location>
        <begin position="299"/>
        <end position="526"/>
    </location>
</feature>
<name>A0A7X2PE91_9SPIO</name>
<keyword evidence="2 5" id="KW-0067">ATP-binding</keyword>
<keyword evidence="6" id="KW-1185">Reference proteome</keyword>
<evidence type="ECO:0000259" key="4">
    <source>
        <dbReference type="PROSITE" id="PS50893"/>
    </source>
</evidence>
<dbReference type="InterPro" id="IPR003439">
    <property type="entry name" value="ABC_transporter-like_ATP-bd"/>
</dbReference>
<protein>
    <submittedName>
        <fullName evidence="5">ABC-F family ATP-binding cassette domain-containing protein</fullName>
    </submittedName>
</protein>
<dbReference type="Pfam" id="PF00005">
    <property type="entry name" value="ABC_tran"/>
    <property type="match status" value="2"/>
</dbReference>
<dbReference type="FunFam" id="3.40.50.300:FF:000011">
    <property type="entry name" value="Putative ABC transporter ATP-binding component"/>
    <property type="match status" value="1"/>
</dbReference>
<dbReference type="RefSeq" id="WP_154426857.1">
    <property type="nucleotide sequence ID" value="NZ_VUNN01000033.1"/>
</dbReference>
<reference evidence="5 6" key="1">
    <citation type="submission" date="2019-08" db="EMBL/GenBank/DDBJ databases">
        <title>In-depth cultivation of the pig gut microbiome towards novel bacterial diversity and tailored functional studies.</title>
        <authorList>
            <person name="Wylensek D."/>
            <person name="Hitch T.C.A."/>
            <person name="Clavel T."/>
        </authorList>
    </citation>
    <scope>NUCLEOTIDE SEQUENCE [LARGE SCALE GENOMIC DNA]</scope>
    <source>
        <strain evidence="5 6">NM-380-WT-3C1</strain>
    </source>
</reference>
<dbReference type="InterPro" id="IPR037118">
    <property type="entry name" value="Val-tRNA_synth_C_sf"/>
</dbReference>
<dbReference type="InterPro" id="IPR051309">
    <property type="entry name" value="ABCF_ATPase"/>
</dbReference>
<dbReference type="Pfam" id="PF12848">
    <property type="entry name" value="ABC_tran_Xtn"/>
    <property type="match status" value="1"/>
</dbReference>
<dbReference type="Gene3D" id="1.10.287.380">
    <property type="entry name" value="Valyl-tRNA synthetase, C-terminal domain"/>
    <property type="match status" value="1"/>
</dbReference>
<dbReference type="PROSITE" id="PS00211">
    <property type="entry name" value="ABC_TRANSPORTER_1"/>
    <property type="match status" value="1"/>
</dbReference>
<comment type="caution">
    <text evidence="5">The sequence shown here is derived from an EMBL/GenBank/DDBJ whole genome shotgun (WGS) entry which is preliminary data.</text>
</comment>
<evidence type="ECO:0000256" key="2">
    <source>
        <dbReference type="ARBA" id="ARBA00022840"/>
    </source>
</evidence>
<feature type="domain" description="ABC transporter" evidence="4">
    <location>
        <begin position="4"/>
        <end position="248"/>
    </location>
</feature>
<accession>A0A7X2PE91</accession>
<sequence>MNILSIENISKTVNDEPLFENVTLGVEEGEKIGIVGKNGEGKSTFLKVIMGILPPDEGKISKNNETDIVMLEQNISFSDETTIESFLLDSDSRKIKLLKQYELALKANDNKTYEKLLPLLEKDDIWSLEVNYKAHLSKLNVNAQYDRRLKTLSGGELKKVALARVLALNPRLLILDEPTNHLDIKTIEYLEEQLNSLAISVIVVTHDRYLLNDVCTTIWELDRKKIHRHPGSYEAYLERRAERIMMEQKEQDRLATILRRELKWLARGPQARTGKDKNRKERIENMLSSVHNVQDIKQNQFSSLERRLGKKILECEDISFKDLFSSFSYQFKKGDKIGVVGDNGTGKSTLLDILTGHKEPTTGVVDIGVNTVFGYYDQLSRDLNTKKSALEFINDIAERIFTGEGEMSSSQFLEYFGFPPTRQRTEVSVFSGGEKRRLYLISKLALNPIFLVLDEPTNDLDIKTMENLEQYISSFTGCCLIVSHDRAFLDCTCDYLFVIENNKITLFAGSYTQYREKIKERVEEKIKPVQENIKIKREKKGLTWKEGKEKEELEKKMDSLNELILKLEESFSDIQANSLGSLQERSKKYEEAKAELEKSEERYLELLEKEEG</sequence>
<proteinExistence type="predicted"/>
<dbReference type="PROSITE" id="PS50893">
    <property type="entry name" value="ABC_TRANSPORTER_2"/>
    <property type="match status" value="2"/>
</dbReference>
<feature type="coiled-coil region" evidence="3">
    <location>
        <begin position="550"/>
        <end position="609"/>
    </location>
</feature>
<dbReference type="PANTHER" id="PTHR42855">
    <property type="entry name" value="ABC TRANSPORTER ATP-BINDING SUBUNIT"/>
    <property type="match status" value="1"/>
</dbReference>
<organism evidence="5 6">
    <name type="scientific">Bullifex porci</name>
    <dbReference type="NCBI Taxonomy" id="2606638"/>
    <lineage>
        <taxon>Bacteria</taxon>
        <taxon>Pseudomonadati</taxon>
        <taxon>Spirochaetota</taxon>
        <taxon>Spirochaetia</taxon>
        <taxon>Spirochaetales</taxon>
        <taxon>Spirochaetaceae</taxon>
        <taxon>Bullifex</taxon>
    </lineage>
</organism>
<evidence type="ECO:0000256" key="1">
    <source>
        <dbReference type="ARBA" id="ARBA00022741"/>
    </source>
</evidence>
<dbReference type="GO" id="GO:0005524">
    <property type="term" value="F:ATP binding"/>
    <property type="evidence" value="ECO:0007669"/>
    <property type="project" value="UniProtKB-KW"/>
</dbReference>
<dbReference type="EMBL" id="VUNN01000033">
    <property type="protein sequence ID" value="MSU07257.1"/>
    <property type="molecule type" value="Genomic_DNA"/>
</dbReference>
<keyword evidence="3" id="KW-0175">Coiled coil</keyword>
<dbReference type="AlphaFoldDB" id="A0A7X2PE91"/>
<dbReference type="SUPFAM" id="SSF52540">
    <property type="entry name" value="P-loop containing nucleoside triphosphate hydrolases"/>
    <property type="match status" value="2"/>
</dbReference>
<dbReference type="Gene3D" id="3.40.50.300">
    <property type="entry name" value="P-loop containing nucleotide triphosphate hydrolases"/>
    <property type="match status" value="2"/>
</dbReference>
<evidence type="ECO:0000313" key="5">
    <source>
        <dbReference type="EMBL" id="MSU07257.1"/>
    </source>
</evidence>
<keyword evidence="1" id="KW-0547">Nucleotide-binding</keyword>
<dbReference type="InterPro" id="IPR003593">
    <property type="entry name" value="AAA+_ATPase"/>
</dbReference>
<evidence type="ECO:0000313" key="6">
    <source>
        <dbReference type="Proteomes" id="UP000460549"/>
    </source>
</evidence>
<evidence type="ECO:0000256" key="3">
    <source>
        <dbReference type="SAM" id="Coils"/>
    </source>
</evidence>
<dbReference type="SMART" id="SM00382">
    <property type="entry name" value="AAA"/>
    <property type="match status" value="2"/>
</dbReference>
<dbReference type="CDD" id="cd03221">
    <property type="entry name" value="ABCF_EF-3"/>
    <property type="match status" value="2"/>
</dbReference>
<dbReference type="InterPro" id="IPR017871">
    <property type="entry name" value="ABC_transporter-like_CS"/>
</dbReference>
<dbReference type="InterPro" id="IPR032781">
    <property type="entry name" value="ABC_tran_Xtn"/>
</dbReference>
<dbReference type="Proteomes" id="UP000460549">
    <property type="component" value="Unassembled WGS sequence"/>
</dbReference>
<dbReference type="GO" id="GO:0016887">
    <property type="term" value="F:ATP hydrolysis activity"/>
    <property type="evidence" value="ECO:0007669"/>
    <property type="project" value="InterPro"/>
</dbReference>